<dbReference type="Pfam" id="PF00296">
    <property type="entry name" value="Bac_luciferase"/>
    <property type="match status" value="1"/>
</dbReference>
<dbReference type="Proteomes" id="UP000291144">
    <property type="component" value="Unassembled WGS sequence"/>
</dbReference>
<dbReference type="OrthoDB" id="5175259at2"/>
<keyword evidence="2" id="KW-0288">FMN</keyword>
<feature type="region of interest" description="Disordered" evidence="5">
    <location>
        <begin position="1"/>
        <end position="20"/>
    </location>
</feature>
<keyword evidence="8" id="KW-1185">Reference proteome</keyword>
<keyword evidence="3" id="KW-0560">Oxidoreductase</keyword>
<dbReference type="SUPFAM" id="SSF51679">
    <property type="entry name" value="Bacterial luciferase-like"/>
    <property type="match status" value="1"/>
</dbReference>
<evidence type="ECO:0000313" key="8">
    <source>
        <dbReference type="Proteomes" id="UP000291144"/>
    </source>
</evidence>
<reference evidence="7 8" key="1">
    <citation type="submission" date="2019-02" db="EMBL/GenBank/DDBJ databases">
        <title>Kribbella capetownensis sp. nov. and Kribbella speibonae sp. nov., isolated from soil.</title>
        <authorList>
            <person name="Curtis S.M."/>
            <person name="Norton I."/>
            <person name="Everest G.J."/>
            <person name="Meyers P.R."/>
        </authorList>
    </citation>
    <scope>NUCLEOTIDE SEQUENCE [LARGE SCALE GENOMIC DNA]</scope>
    <source>
        <strain evidence="7 8">NRRL B-24813</strain>
    </source>
</reference>
<dbReference type="EMBL" id="SJKB01000019">
    <property type="protein sequence ID" value="TCC54371.1"/>
    <property type="molecule type" value="Genomic_DNA"/>
</dbReference>
<feature type="domain" description="Luciferase-like" evidence="6">
    <location>
        <begin position="108"/>
        <end position="268"/>
    </location>
</feature>
<gene>
    <name evidence="7" type="ORF">E0H73_38615</name>
</gene>
<dbReference type="PANTHER" id="PTHR42847:SF4">
    <property type="entry name" value="ALKANESULFONATE MONOOXYGENASE-RELATED"/>
    <property type="match status" value="1"/>
</dbReference>
<feature type="compositionally biased region" description="Polar residues" evidence="5">
    <location>
        <begin position="1"/>
        <end position="11"/>
    </location>
</feature>
<evidence type="ECO:0000256" key="4">
    <source>
        <dbReference type="ARBA" id="ARBA00023033"/>
    </source>
</evidence>
<accession>A0A4R0K300</accession>
<dbReference type="InterPro" id="IPR011251">
    <property type="entry name" value="Luciferase-like_dom"/>
</dbReference>
<comment type="caution">
    <text evidence="7">The sequence shown here is derived from an EMBL/GenBank/DDBJ whole genome shotgun (WGS) entry which is preliminary data.</text>
</comment>
<evidence type="ECO:0000259" key="6">
    <source>
        <dbReference type="Pfam" id="PF00296"/>
    </source>
</evidence>
<keyword evidence="4" id="KW-0503">Monooxygenase</keyword>
<evidence type="ECO:0000256" key="2">
    <source>
        <dbReference type="ARBA" id="ARBA00022643"/>
    </source>
</evidence>
<dbReference type="GO" id="GO:0046306">
    <property type="term" value="P:alkanesulfonate catabolic process"/>
    <property type="evidence" value="ECO:0007669"/>
    <property type="project" value="TreeGrafter"/>
</dbReference>
<feature type="compositionally biased region" description="Low complexity" evidence="5">
    <location>
        <begin position="45"/>
        <end position="58"/>
    </location>
</feature>
<sequence length="369" mass="40759">MTATTSATGTNLPGREGIRREVIAARRDLRKFSEGSRPRWQVPQRWLPRSPSPISSRSPRARPNQHARPGNAAPQRGPATRHDRANRLGRRRSSMRFGLDVPVNGAFADPRLLGRLAGEAERAGWDGFFVQDILSSVDPVADPWVALTAAALATEHLAIGSLLTPLPRRRPWEVARQAATLDRLSGGRLIFAAGLGNAEQDFTPFGDPWDPVVRAELLDEGLDIIRGMWSGEPFSYSGNHFELNEALLRPSPVQAPRIPVWLATGWPRRRPLRRAARWEGVYLMTVRQDTGQLLSPDDITQIANFLREQRGDGTTGDIAFNPEQAADAARTRDHVQAFSEAGATWWIDMGPDGGPDAYLTHIRNGPPQP</sequence>
<dbReference type="PANTHER" id="PTHR42847">
    <property type="entry name" value="ALKANESULFONATE MONOOXYGENASE"/>
    <property type="match status" value="1"/>
</dbReference>
<evidence type="ECO:0000256" key="5">
    <source>
        <dbReference type="SAM" id="MobiDB-lite"/>
    </source>
</evidence>
<proteinExistence type="predicted"/>
<evidence type="ECO:0000256" key="1">
    <source>
        <dbReference type="ARBA" id="ARBA00022630"/>
    </source>
</evidence>
<dbReference type="AlphaFoldDB" id="A0A4R0K300"/>
<evidence type="ECO:0000256" key="3">
    <source>
        <dbReference type="ARBA" id="ARBA00023002"/>
    </source>
</evidence>
<dbReference type="InterPro" id="IPR036661">
    <property type="entry name" value="Luciferase-like_sf"/>
</dbReference>
<feature type="region of interest" description="Disordered" evidence="5">
    <location>
        <begin position="28"/>
        <end position="93"/>
    </location>
</feature>
<organism evidence="7 8">
    <name type="scientific">Kribbella pittospori</name>
    <dbReference type="NCBI Taxonomy" id="722689"/>
    <lineage>
        <taxon>Bacteria</taxon>
        <taxon>Bacillati</taxon>
        <taxon>Actinomycetota</taxon>
        <taxon>Actinomycetes</taxon>
        <taxon>Propionibacteriales</taxon>
        <taxon>Kribbellaceae</taxon>
        <taxon>Kribbella</taxon>
    </lineage>
</organism>
<dbReference type="Gene3D" id="3.20.20.30">
    <property type="entry name" value="Luciferase-like domain"/>
    <property type="match status" value="1"/>
</dbReference>
<keyword evidence="1" id="KW-0285">Flavoprotein</keyword>
<evidence type="ECO:0000313" key="7">
    <source>
        <dbReference type="EMBL" id="TCC54371.1"/>
    </source>
</evidence>
<feature type="compositionally biased region" description="Basic and acidic residues" evidence="5">
    <location>
        <begin position="28"/>
        <end position="37"/>
    </location>
</feature>
<name>A0A4R0K300_9ACTN</name>
<dbReference type="GO" id="GO:0008726">
    <property type="term" value="F:alkanesulfonate monooxygenase activity"/>
    <property type="evidence" value="ECO:0007669"/>
    <property type="project" value="TreeGrafter"/>
</dbReference>
<dbReference type="InterPro" id="IPR050172">
    <property type="entry name" value="SsuD_RutA_monooxygenase"/>
</dbReference>
<protein>
    <submittedName>
        <fullName evidence="7">LLM class flavin-dependent oxidoreductase</fullName>
    </submittedName>
</protein>